<dbReference type="Proteomes" id="UP000280819">
    <property type="component" value="Unassembled WGS sequence"/>
</dbReference>
<evidence type="ECO:0000313" key="3">
    <source>
        <dbReference type="Proteomes" id="UP000280819"/>
    </source>
</evidence>
<evidence type="ECO:0000256" key="1">
    <source>
        <dbReference type="SAM" id="MobiDB-lite"/>
    </source>
</evidence>
<name>A0A3P1TCM5_9ACTN</name>
<reference evidence="2 3" key="1">
    <citation type="submission" date="2018-11" db="EMBL/GenBank/DDBJ databases">
        <title>Genomes From Bacteria Associated with the Canine Oral Cavity: a Test Case for Automated Genome-Based Taxonomic Assignment.</title>
        <authorList>
            <person name="Coil D.A."/>
            <person name="Jospin G."/>
            <person name="Darling A.E."/>
            <person name="Wallis C."/>
            <person name="Davis I.J."/>
            <person name="Harris S."/>
            <person name="Eisen J.A."/>
            <person name="Holcombe L.J."/>
            <person name="O'Flynn C."/>
        </authorList>
    </citation>
    <scope>NUCLEOTIDE SEQUENCE [LARGE SCALE GENOMIC DNA]</scope>
    <source>
        <strain evidence="2 3">OH887_COT-365</strain>
    </source>
</reference>
<comment type="caution">
    <text evidence="2">The sequence shown here is derived from an EMBL/GenBank/DDBJ whole genome shotgun (WGS) entry which is preliminary data.</text>
</comment>
<dbReference type="InterPro" id="IPR027024">
    <property type="entry name" value="UCP027386_ABC_sbc_TM0202"/>
</dbReference>
<dbReference type="UniPathway" id="UPA00079"/>
<gene>
    <name evidence="2" type="ORF">EII34_00560</name>
</gene>
<dbReference type="AlphaFoldDB" id="A0A3P1TCM5"/>
<dbReference type="OrthoDB" id="9814375at2"/>
<dbReference type="SUPFAM" id="SSF53850">
    <property type="entry name" value="Periplasmic binding protein-like II"/>
    <property type="match status" value="1"/>
</dbReference>
<evidence type="ECO:0000313" key="2">
    <source>
        <dbReference type="EMBL" id="RRD07028.1"/>
    </source>
</evidence>
<accession>A0A3P1TCM5</accession>
<dbReference type="PANTHER" id="PTHR30024:SF46">
    <property type="entry name" value="ABC TRANSPORTER, SUBSTRATE-BINDING LIPOPROTEIN"/>
    <property type="match status" value="1"/>
</dbReference>
<feature type="region of interest" description="Disordered" evidence="1">
    <location>
        <begin position="18"/>
        <end position="43"/>
    </location>
</feature>
<dbReference type="PANTHER" id="PTHR30024">
    <property type="entry name" value="ALIPHATIC SULFONATES-BINDING PROTEIN-RELATED"/>
    <property type="match status" value="1"/>
</dbReference>
<organism evidence="2 3">
    <name type="scientific">Arachnia propionica</name>
    <dbReference type="NCBI Taxonomy" id="1750"/>
    <lineage>
        <taxon>Bacteria</taxon>
        <taxon>Bacillati</taxon>
        <taxon>Actinomycetota</taxon>
        <taxon>Actinomycetes</taxon>
        <taxon>Propionibacteriales</taxon>
        <taxon>Propionibacteriaceae</taxon>
        <taxon>Arachnia</taxon>
    </lineage>
</organism>
<dbReference type="PIRSF" id="PIRSF027386">
    <property type="entry name" value="UCP027386_ABC_sbc_TM0202"/>
    <property type="match status" value="1"/>
</dbReference>
<dbReference type="GO" id="GO:0009234">
    <property type="term" value="P:menaquinone biosynthetic process"/>
    <property type="evidence" value="ECO:0007669"/>
    <property type="project" value="UniProtKB-UniPathway"/>
</dbReference>
<sequence length="351" mass="36686">MRRRSLFSLTGLGLLATTGLGSCSPPDPSPSPGGDSPTPTKAGKLETLRVHVPTTLAFMAPMAVFGTLGHLDDAVGEVTLDNWATVDVLKSLLISKETDLAATPSYASANLYNKGLPVRLVAITVWGMLFLLGPEGTANSGLAGLKGRRVAVPLPGNMPDLVFRYLLKNSQISADGGAEGVEIAPYEQAQDALQGLLSGQVDYAVLPEHAATVAQNQAKQNGRALDRTADLQALWAEATGTQARFPMAGVVMPAELAEGNPGLVGNILTELEAAVAQVNATEATAVAAITRATEVPEPVVTSVIPRLQLEVVPGAGAKDELEDFYTRLMELSPDIVGGKLPDDAFYIADPR</sequence>
<dbReference type="PROSITE" id="PS51257">
    <property type="entry name" value="PROKAR_LIPOPROTEIN"/>
    <property type="match status" value="1"/>
</dbReference>
<protein>
    <submittedName>
        <fullName evidence="2">ABC transporter substrate-binding protein</fullName>
    </submittedName>
</protein>
<dbReference type="EMBL" id="RQZG01000001">
    <property type="protein sequence ID" value="RRD07028.1"/>
    <property type="molecule type" value="Genomic_DNA"/>
</dbReference>
<dbReference type="Gene3D" id="3.40.190.10">
    <property type="entry name" value="Periplasmic binding protein-like II"/>
    <property type="match status" value="2"/>
</dbReference>
<dbReference type="RefSeq" id="WP_124841717.1">
    <property type="nucleotide sequence ID" value="NZ_RQZG01000001.1"/>
</dbReference>
<proteinExistence type="predicted"/>